<keyword evidence="1" id="KW-1133">Transmembrane helix</keyword>
<feature type="transmembrane region" description="Helical" evidence="1">
    <location>
        <begin position="12"/>
        <end position="36"/>
    </location>
</feature>
<keyword evidence="1" id="KW-0812">Transmembrane</keyword>
<dbReference type="EMBL" id="CP014750">
    <property type="protein sequence ID" value="AMQ18946.1"/>
    <property type="molecule type" value="Genomic_DNA"/>
</dbReference>
<dbReference type="KEGG" id="tpep:A0127_07065"/>
<dbReference type="AlphaFoldDB" id="A0A142CVZ4"/>
<name>A0A142CVZ4_9EURY</name>
<organism evidence="2 3">
    <name type="scientific">Thermococcus peptonophilus</name>
    <dbReference type="NCBI Taxonomy" id="53952"/>
    <lineage>
        <taxon>Archaea</taxon>
        <taxon>Methanobacteriati</taxon>
        <taxon>Methanobacteriota</taxon>
        <taxon>Thermococci</taxon>
        <taxon>Thermococcales</taxon>
        <taxon>Thermococcaceae</taxon>
        <taxon>Thermococcus</taxon>
    </lineage>
</organism>
<proteinExistence type="predicted"/>
<accession>A0A142CVZ4</accession>
<keyword evidence="3" id="KW-1185">Reference proteome</keyword>
<gene>
    <name evidence="2" type="ORF">A0127_07065</name>
</gene>
<protein>
    <submittedName>
        <fullName evidence="2">Uncharacterized protein</fullName>
    </submittedName>
</protein>
<keyword evidence="1" id="KW-0472">Membrane</keyword>
<sequence>MRSALLNFVIALVSYLIFGLGLFPMFLTIGFFFLLLDRLGIPAVELDVGGSVYRIYPSRNFSEIVVEGEERKTFPLLPGKNTIEVRGKVIAVYLVPRRFFPSVLIEFDGEKLKLV</sequence>
<reference evidence="3" key="1">
    <citation type="submission" date="2016-03" db="EMBL/GenBank/DDBJ databases">
        <authorList>
            <person name="Oger P.M."/>
        </authorList>
    </citation>
    <scope>NUCLEOTIDE SEQUENCE [LARGE SCALE GENOMIC DNA]</scope>
    <source>
        <strain evidence="3">OG-1</strain>
    </source>
</reference>
<evidence type="ECO:0000256" key="1">
    <source>
        <dbReference type="SAM" id="Phobius"/>
    </source>
</evidence>
<dbReference type="Proteomes" id="UP000073604">
    <property type="component" value="Chromosome"/>
</dbReference>
<evidence type="ECO:0000313" key="2">
    <source>
        <dbReference type="EMBL" id="AMQ18946.1"/>
    </source>
</evidence>
<evidence type="ECO:0000313" key="3">
    <source>
        <dbReference type="Proteomes" id="UP000073604"/>
    </source>
</evidence>